<evidence type="ECO:0000256" key="2">
    <source>
        <dbReference type="ARBA" id="ARBA00022475"/>
    </source>
</evidence>
<keyword evidence="5 10" id="KW-0472">Membrane</keyword>
<keyword evidence="10" id="KW-0915">Sodium</keyword>
<name>A0ABT4DXD4_9BACL</name>
<feature type="transmembrane region" description="Helical" evidence="10">
    <location>
        <begin position="96"/>
        <end position="120"/>
    </location>
</feature>
<evidence type="ECO:0000313" key="12">
    <source>
        <dbReference type="Proteomes" id="UP001207626"/>
    </source>
</evidence>
<feature type="binding site" evidence="10">
    <location>
        <position position="71"/>
    </location>
    <ligand>
        <name>Na(+)</name>
        <dbReference type="ChEBI" id="CHEBI:29101"/>
        <note>structural</note>
    </ligand>
</feature>
<evidence type="ECO:0000256" key="6">
    <source>
        <dbReference type="ARBA" id="ARBA00023303"/>
    </source>
</evidence>
<comment type="similarity">
    <text evidence="7 10">Belongs to the fluoride channel Fluc/FEX (TC 1.A.43) family.</text>
</comment>
<keyword evidence="4 10" id="KW-1133">Transmembrane helix</keyword>
<protein>
    <recommendedName>
        <fullName evidence="10">Fluoride-specific ion channel FluC</fullName>
    </recommendedName>
</protein>
<evidence type="ECO:0000256" key="8">
    <source>
        <dbReference type="ARBA" id="ARBA00035585"/>
    </source>
</evidence>
<feature type="binding site" evidence="10">
    <location>
        <position position="74"/>
    </location>
    <ligand>
        <name>Na(+)</name>
        <dbReference type="ChEBI" id="CHEBI:29101"/>
        <note>structural</note>
    </ligand>
</feature>
<comment type="catalytic activity">
    <reaction evidence="8">
        <text>fluoride(in) = fluoride(out)</text>
        <dbReference type="Rhea" id="RHEA:76159"/>
        <dbReference type="ChEBI" id="CHEBI:17051"/>
    </reaction>
    <physiologicalReaction direction="left-to-right" evidence="8">
        <dbReference type="Rhea" id="RHEA:76160"/>
    </physiologicalReaction>
</comment>
<keyword evidence="10" id="KW-0479">Metal-binding</keyword>
<gene>
    <name evidence="10 11" type="primary">crcB</name>
    <name evidence="10" type="synonym">fluC</name>
    <name evidence="11" type="ORF">M5X09_20620</name>
</gene>
<comment type="activity regulation">
    <text evidence="10">Na(+) is not transported, but it plays an essential structural role and its presence is essential for fluoride channel function.</text>
</comment>
<sequence>MSWLLVAVGGACGAWCRFRLGAYVSKRSGSDFPWGTFVINAAGSLLLGLLYGCKTSLPPLLYLGGAAGFCGAFTTFSTFSYEAISLMMSDKRRQAFLYIMMSAATGLLAAAIGYGMTGFIG</sequence>
<keyword evidence="6 10" id="KW-0407">Ion channel</keyword>
<dbReference type="NCBIfam" id="TIGR00494">
    <property type="entry name" value="crcB"/>
    <property type="match status" value="1"/>
</dbReference>
<dbReference type="Pfam" id="PF02537">
    <property type="entry name" value="CRCB"/>
    <property type="match status" value="1"/>
</dbReference>
<keyword evidence="10" id="KW-0813">Transport</keyword>
<feature type="transmembrane region" description="Helical" evidence="10">
    <location>
        <begin position="60"/>
        <end position="84"/>
    </location>
</feature>
<dbReference type="EMBL" id="JAMDLW010000030">
    <property type="protein sequence ID" value="MCY9522032.1"/>
    <property type="molecule type" value="Genomic_DNA"/>
</dbReference>
<organism evidence="11 12">
    <name type="scientific">Paenibacillus apiarius</name>
    <dbReference type="NCBI Taxonomy" id="46240"/>
    <lineage>
        <taxon>Bacteria</taxon>
        <taxon>Bacillati</taxon>
        <taxon>Bacillota</taxon>
        <taxon>Bacilli</taxon>
        <taxon>Bacillales</taxon>
        <taxon>Paenibacillaceae</taxon>
        <taxon>Paenibacillus</taxon>
    </lineage>
</organism>
<comment type="caution">
    <text evidence="11">The sequence shown here is derived from an EMBL/GenBank/DDBJ whole genome shotgun (WGS) entry which is preliminary data.</text>
</comment>
<evidence type="ECO:0000256" key="9">
    <source>
        <dbReference type="ARBA" id="ARBA00049940"/>
    </source>
</evidence>
<comment type="subcellular location">
    <subcellularLocation>
        <location evidence="1 10">Cell membrane</location>
        <topology evidence="1 10">Multi-pass membrane protein</topology>
    </subcellularLocation>
</comment>
<evidence type="ECO:0000256" key="7">
    <source>
        <dbReference type="ARBA" id="ARBA00035120"/>
    </source>
</evidence>
<accession>A0ABT4DXD4</accession>
<evidence type="ECO:0000313" key="11">
    <source>
        <dbReference type="EMBL" id="MCY9522032.1"/>
    </source>
</evidence>
<dbReference type="InterPro" id="IPR003691">
    <property type="entry name" value="FluC"/>
</dbReference>
<evidence type="ECO:0000256" key="10">
    <source>
        <dbReference type="HAMAP-Rule" id="MF_00454"/>
    </source>
</evidence>
<dbReference type="HAMAP" id="MF_00454">
    <property type="entry name" value="FluC"/>
    <property type="match status" value="1"/>
</dbReference>
<evidence type="ECO:0000256" key="3">
    <source>
        <dbReference type="ARBA" id="ARBA00022692"/>
    </source>
</evidence>
<keyword evidence="3 10" id="KW-0812">Transmembrane</keyword>
<comment type="function">
    <text evidence="9 10">Fluoride-specific ion channel. Important for reducing fluoride concentration in the cell, thus reducing its toxicity.</text>
</comment>
<dbReference type="PANTHER" id="PTHR28259:SF1">
    <property type="entry name" value="FLUORIDE EXPORT PROTEIN 1-RELATED"/>
    <property type="match status" value="1"/>
</dbReference>
<evidence type="ECO:0000256" key="5">
    <source>
        <dbReference type="ARBA" id="ARBA00023136"/>
    </source>
</evidence>
<evidence type="ECO:0000256" key="1">
    <source>
        <dbReference type="ARBA" id="ARBA00004651"/>
    </source>
</evidence>
<dbReference type="Proteomes" id="UP001207626">
    <property type="component" value="Unassembled WGS sequence"/>
</dbReference>
<evidence type="ECO:0000256" key="4">
    <source>
        <dbReference type="ARBA" id="ARBA00022989"/>
    </source>
</evidence>
<dbReference type="PANTHER" id="PTHR28259">
    <property type="entry name" value="FLUORIDE EXPORT PROTEIN 1-RELATED"/>
    <property type="match status" value="1"/>
</dbReference>
<proteinExistence type="inferred from homology"/>
<keyword evidence="12" id="KW-1185">Reference proteome</keyword>
<keyword evidence="2 10" id="KW-1003">Cell membrane</keyword>
<reference evidence="11 12" key="1">
    <citation type="submission" date="2022-05" db="EMBL/GenBank/DDBJ databases">
        <title>Genome Sequencing of Bee-Associated Microbes.</title>
        <authorList>
            <person name="Dunlap C."/>
        </authorList>
    </citation>
    <scope>NUCLEOTIDE SEQUENCE [LARGE SCALE GENOMIC DNA]</scope>
    <source>
        <strain evidence="11 12">NRRL NRS-1438</strain>
    </source>
</reference>
<keyword evidence="10" id="KW-0406">Ion transport</keyword>
<dbReference type="RefSeq" id="WP_087432418.1">
    <property type="nucleotide sequence ID" value="NZ_JAMDLV010000004.1"/>
</dbReference>
<feature type="transmembrane region" description="Helical" evidence="10">
    <location>
        <begin position="32"/>
        <end position="53"/>
    </location>
</feature>